<dbReference type="GeneID" id="90003731"/>
<evidence type="ECO:0000256" key="5">
    <source>
        <dbReference type="SAM" id="MobiDB-lite"/>
    </source>
</evidence>
<feature type="transmembrane region" description="Helical" evidence="6">
    <location>
        <begin position="442"/>
        <end position="461"/>
    </location>
</feature>
<feature type="transmembrane region" description="Helical" evidence="6">
    <location>
        <begin position="392"/>
        <end position="411"/>
    </location>
</feature>
<evidence type="ECO:0000259" key="7">
    <source>
        <dbReference type="PROSITE" id="PS50850"/>
    </source>
</evidence>
<dbReference type="Gene3D" id="1.20.1250.20">
    <property type="entry name" value="MFS general substrate transporter like domains"/>
    <property type="match status" value="1"/>
</dbReference>
<comment type="subcellular location">
    <subcellularLocation>
        <location evidence="1">Membrane</location>
        <topology evidence="1">Multi-pass membrane protein</topology>
    </subcellularLocation>
</comment>
<dbReference type="InterPro" id="IPR011701">
    <property type="entry name" value="MFS"/>
</dbReference>
<keyword evidence="2 6" id="KW-0812">Transmembrane</keyword>
<comment type="caution">
    <text evidence="8">The sequence shown here is derived from an EMBL/GenBank/DDBJ whole genome shotgun (WGS) entry which is preliminary data.</text>
</comment>
<dbReference type="PROSITE" id="PS50850">
    <property type="entry name" value="MFS"/>
    <property type="match status" value="1"/>
</dbReference>
<evidence type="ECO:0000256" key="6">
    <source>
        <dbReference type="SAM" id="Phobius"/>
    </source>
</evidence>
<sequence length="576" mass="62327">MDVVDLSDFVQLFGRPKRRGMTSPTATLESETKPRDVSSSSSSITLPLPACAPTASNDLEKMATNKSAELGSTQPMGQAVTALDWTGPDDPDNPENWPAGKKAFHIAYIGLQCFVVYAKHHVLSPPLTSHRTFGSSVYTPAIASIVETFDVSPTAATLPLTVYVLGLALGPAISAPISETHGRRIVYLTLFPIALLFTLGAGLAKSFATLMVCRFLAGTIGSGGLAVGAGTNSDLFPPLTRAPVASVFLLAPFAGPALGPVAGSYLVQFKSWRWTQYITLMIGLVAVILGFFQKETYKKIILAQRAKRLNLPPPPNPMASMTAAQKAKFVLTVTIARPVIMLLTEPIVAFLAIYTAFNFGVLFCFFGAFPIVFESRYPEVQAYHFTQGESGLVFLGIGVGILLAAIIFIISDKTYYQPRARKEIESNGKDPRSLLLAPENRVLPAVIGSVLLPIGLFWFAWTAKSSVHWIVPVLASIFFGAGNLLVFFTAVMYQLDSYGPMMGASAMAANGILRYVFGAVFPLFSRQMYLAMGVGWATSLLGFVTVALMPVPWILFKYGAKIRSKSKYAMFSREYD</sequence>
<feature type="transmembrane region" description="Helical" evidence="6">
    <location>
        <begin position="242"/>
        <end position="262"/>
    </location>
</feature>
<feature type="transmembrane region" description="Helical" evidence="6">
    <location>
        <begin position="536"/>
        <end position="556"/>
    </location>
</feature>
<organism evidence="8 9">
    <name type="scientific">Knufia obscura</name>
    <dbReference type="NCBI Taxonomy" id="1635080"/>
    <lineage>
        <taxon>Eukaryota</taxon>
        <taxon>Fungi</taxon>
        <taxon>Dikarya</taxon>
        <taxon>Ascomycota</taxon>
        <taxon>Pezizomycotina</taxon>
        <taxon>Eurotiomycetes</taxon>
        <taxon>Chaetothyriomycetidae</taxon>
        <taxon>Chaetothyriales</taxon>
        <taxon>Trichomeriaceae</taxon>
        <taxon>Knufia</taxon>
    </lineage>
</organism>
<dbReference type="PANTHER" id="PTHR23502">
    <property type="entry name" value="MAJOR FACILITATOR SUPERFAMILY"/>
    <property type="match status" value="1"/>
</dbReference>
<dbReference type="CDD" id="cd17323">
    <property type="entry name" value="MFS_Tpo1_MDR_like"/>
    <property type="match status" value="1"/>
</dbReference>
<dbReference type="SUPFAM" id="SSF103473">
    <property type="entry name" value="MFS general substrate transporter"/>
    <property type="match status" value="1"/>
</dbReference>
<evidence type="ECO:0000256" key="3">
    <source>
        <dbReference type="ARBA" id="ARBA00022989"/>
    </source>
</evidence>
<accession>A0ABR0RAJ5</accession>
<dbReference type="Pfam" id="PF07690">
    <property type="entry name" value="MFS_1"/>
    <property type="match status" value="1"/>
</dbReference>
<dbReference type="InterPro" id="IPR036259">
    <property type="entry name" value="MFS_trans_sf"/>
</dbReference>
<dbReference type="EMBL" id="JAVHJV010000016">
    <property type="protein sequence ID" value="KAK5937661.1"/>
    <property type="molecule type" value="Genomic_DNA"/>
</dbReference>
<proteinExistence type="predicted"/>
<feature type="transmembrane region" description="Helical" evidence="6">
    <location>
        <begin position="155"/>
        <end position="173"/>
    </location>
</feature>
<feature type="transmembrane region" description="Helical" evidence="6">
    <location>
        <begin position="347"/>
        <end position="372"/>
    </location>
</feature>
<dbReference type="RefSeq" id="XP_064725751.1">
    <property type="nucleotide sequence ID" value="XM_064878672.1"/>
</dbReference>
<protein>
    <recommendedName>
        <fullName evidence="7">Major facilitator superfamily (MFS) profile domain-containing protein</fullName>
    </recommendedName>
</protein>
<evidence type="ECO:0000313" key="9">
    <source>
        <dbReference type="Proteomes" id="UP001334248"/>
    </source>
</evidence>
<feature type="transmembrane region" description="Helical" evidence="6">
    <location>
        <begin position="209"/>
        <end position="230"/>
    </location>
</feature>
<keyword evidence="4 6" id="KW-0472">Membrane</keyword>
<keyword evidence="9" id="KW-1185">Reference proteome</keyword>
<dbReference type="InterPro" id="IPR020846">
    <property type="entry name" value="MFS_dom"/>
</dbReference>
<feature type="transmembrane region" description="Helical" evidence="6">
    <location>
        <begin position="274"/>
        <end position="292"/>
    </location>
</feature>
<name>A0ABR0RAJ5_9EURO</name>
<evidence type="ECO:0000313" key="8">
    <source>
        <dbReference type="EMBL" id="KAK5937661.1"/>
    </source>
</evidence>
<feature type="transmembrane region" description="Helical" evidence="6">
    <location>
        <begin position="467"/>
        <end position="493"/>
    </location>
</feature>
<evidence type="ECO:0000256" key="2">
    <source>
        <dbReference type="ARBA" id="ARBA00022692"/>
    </source>
</evidence>
<gene>
    <name evidence="8" type="ORF">PMZ80_010282</name>
</gene>
<feature type="domain" description="Major facilitator superfamily (MFS) profile" evidence="7">
    <location>
        <begin position="105"/>
        <end position="565"/>
    </location>
</feature>
<feature type="region of interest" description="Disordered" evidence="5">
    <location>
        <begin position="16"/>
        <end position="44"/>
    </location>
</feature>
<evidence type="ECO:0000256" key="4">
    <source>
        <dbReference type="ARBA" id="ARBA00023136"/>
    </source>
</evidence>
<feature type="transmembrane region" description="Helical" evidence="6">
    <location>
        <begin position="185"/>
        <end position="203"/>
    </location>
</feature>
<dbReference type="PANTHER" id="PTHR23502:SF182">
    <property type="entry name" value="POLYAMINE TRANSPORTER, PUTATIVE-RELATED"/>
    <property type="match status" value="1"/>
</dbReference>
<evidence type="ECO:0000256" key="1">
    <source>
        <dbReference type="ARBA" id="ARBA00004141"/>
    </source>
</evidence>
<reference evidence="8 9" key="1">
    <citation type="journal article" date="2023" name="Res Sq">
        <title>Genomic and morphological characterization of Knufia obscura isolated from the Mars 2020 spacecraft assembly facility.</title>
        <authorList>
            <person name="Chander A.M."/>
            <person name="Teixeira M.M."/>
            <person name="Singh N.K."/>
            <person name="Williams M.P."/>
            <person name="Parker C.W."/>
            <person name="Leo P."/>
            <person name="Stajich J.E."/>
            <person name="Torok T."/>
            <person name="Tighe S."/>
            <person name="Mason C.E."/>
            <person name="Venkateswaran K."/>
        </authorList>
    </citation>
    <scope>NUCLEOTIDE SEQUENCE [LARGE SCALE GENOMIC DNA]</scope>
    <source>
        <strain evidence="8 9">CCFEE 5817</strain>
    </source>
</reference>
<keyword evidence="3 6" id="KW-1133">Transmembrane helix</keyword>
<dbReference type="Proteomes" id="UP001334248">
    <property type="component" value="Unassembled WGS sequence"/>
</dbReference>
<feature type="transmembrane region" description="Helical" evidence="6">
    <location>
        <begin position="505"/>
        <end position="524"/>
    </location>
</feature>